<evidence type="ECO:0000313" key="2">
    <source>
        <dbReference type="EMBL" id="KZZ89471.1"/>
    </source>
</evidence>
<evidence type="ECO:0000256" key="1">
    <source>
        <dbReference type="SAM" id="MobiDB-lite"/>
    </source>
</evidence>
<gene>
    <name evidence="2" type="ORF">AAL_07770</name>
</gene>
<evidence type="ECO:0000313" key="3">
    <source>
        <dbReference type="Proteomes" id="UP000078544"/>
    </source>
</evidence>
<protein>
    <submittedName>
        <fullName evidence="2">Uncharacterized protein</fullName>
    </submittedName>
</protein>
<organism evidence="2 3">
    <name type="scientific">Moelleriella libera RCEF 2490</name>
    <dbReference type="NCBI Taxonomy" id="1081109"/>
    <lineage>
        <taxon>Eukaryota</taxon>
        <taxon>Fungi</taxon>
        <taxon>Dikarya</taxon>
        <taxon>Ascomycota</taxon>
        <taxon>Pezizomycotina</taxon>
        <taxon>Sordariomycetes</taxon>
        <taxon>Hypocreomycetidae</taxon>
        <taxon>Hypocreales</taxon>
        <taxon>Clavicipitaceae</taxon>
        <taxon>Moelleriella</taxon>
    </lineage>
</organism>
<dbReference type="EMBL" id="AZGY01000025">
    <property type="protein sequence ID" value="KZZ89471.1"/>
    <property type="molecule type" value="Genomic_DNA"/>
</dbReference>
<sequence length="86" mass="8938">MVLADDQSLVGQEQEQEQACPVNDAGSKGGDPRSSQSASPFVAAGAGNCYFQGRDEAGNRRIKEQSRLASQSKGNLLAAGLAGKKK</sequence>
<reference evidence="2 3" key="1">
    <citation type="journal article" date="2016" name="Genome Biol. Evol.">
        <title>Divergent and convergent evolution of fungal pathogenicity.</title>
        <authorList>
            <person name="Shang Y."/>
            <person name="Xiao G."/>
            <person name="Zheng P."/>
            <person name="Cen K."/>
            <person name="Zhan S."/>
            <person name="Wang C."/>
        </authorList>
    </citation>
    <scope>NUCLEOTIDE SEQUENCE [LARGE SCALE GENOMIC DNA]</scope>
    <source>
        <strain evidence="2 3">RCEF 2490</strain>
    </source>
</reference>
<accession>A0A167WZV8</accession>
<comment type="caution">
    <text evidence="2">The sequence shown here is derived from an EMBL/GenBank/DDBJ whole genome shotgun (WGS) entry which is preliminary data.</text>
</comment>
<feature type="region of interest" description="Disordered" evidence="1">
    <location>
        <begin position="1"/>
        <end position="41"/>
    </location>
</feature>
<feature type="region of interest" description="Disordered" evidence="1">
    <location>
        <begin position="64"/>
        <end position="86"/>
    </location>
</feature>
<keyword evidence="3" id="KW-1185">Reference proteome</keyword>
<dbReference type="Proteomes" id="UP000078544">
    <property type="component" value="Unassembled WGS sequence"/>
</dbReference>
<dbReference type="AlphaFoldDB" id="A0A167WZV8"/>
<proteinExistence type="predicted"/>
<name>A0A167WZV8_9HYPO</name>